<sequence>MALKREATCQWRSSKRAAEKRTEYLAYSEVVRRRREKDNGREDLRDIKTQRPSKTDNRRLKIGNRRPQRDRLSLARAKMRVS</sequence>
<feature type="compositionally biased region" description="Basic and acidic residues" evidence="1">
    <location>
        <begin position="36"/>
        <end position="59"/>
    </location>
</feature>
<proteinExistence type="predicted"/>
<gene>
    <name evidence="2" type="ORF">HYFRA_00005936</name>
</gene>
<name>A0A9N9KXB4_9HELO</name>
<evidence type="ECO:0000313" key="2">
    <source>
        <dbReference type="EMBL" id="CAG8954313.1"/>
    </source>
</evidence>
<evidence type="ECO:0000256" key="1">
    <source>
        <dbReference type="SAM" id="MobiDB-lite"/>
    </source>
</evidence>
<evidence type="ECO:0000313" key="3">
    <source>
        <dbReference type="Proteomes" id="UP000696280"/>
    </source>
</evidence>
<comment type="caution">
    <text evidence="2">The sequence shown here is derived from an EMBL/GenBank/DDBJ whole genome shotgun (WGS) entry which is preliminary data.</text>
</comment>
<accession>A0A9N9KXB4</accession>
<dbReference type="AlphaFoldDB" id="A0A9N9KXB4"/>
<keyword evidence="3" id="KW-1185">Reference proteome</keyword>
<protein>
    <submittedName>
        <fullName evidence="2">Uncharacterized protein</fullName>
    </submittedName>
</protein>
<reference evidence="2" key="1">
    <citation type="submission" date="2021-07" db="EMBL/GenBank/DDBJ databases">
        <authorList>
            <person name="Durling M."/>
        </authorList>
    </citation>
    <scope>NUCLEOTIDE SEQUENCE</scope>
</reference>
<feature type="region of interest" description="Disordered" evidence="1">
    <location>
        <begin position="35"/>
        <end position="82"/>
    </location>
</feature>
<dbReference type="EMBL" id="CAJVRL010000056">
    <property type="protein sequence ID" value="CAG8954313.1"/>
    <property type="molecule type" value="Genomic_DNA"/>
</dbReference>
<dbReference type="Proteomes" id="UP000696280">
    <property type="component" value="Unassembled WGS sequence"/>
</dbReference>
<organism evidence="2 3">
    <name type="scientific">Hymenoscyphus fraxineus</name>
    <dbReference type="NCBI Taxonomy" id="746836"/>
    <lineage>
        <taxon>Eukaryota</taxon>
        <taxon>Fungi</taxon>
        <taxon>Dikarya</taxon>
        <taxon>Ascomycota</taxon>
        <taxon>Pezizomycotina</taxon>
        <taxon>Leotiomycetes</taxon>
        <taxon>Helotiales</taxon>
        <taxon>Helotiaceae</taxon>
        <taxon>Hymenoscyphus</taxon>
    </lineage>
</organism>